<dbReference type="InterPro" id="IPR015942">
    <property type="entry name" value="Asp/Glu/hydantoin_racemase"/>
</dbReference>
<evidence type="ECO:0000313" key="4">
    <source>
        <dbReference type="Proteomes" id="UP000636479"/>
    </source>
</evidence>
<keyword evidence="4" id="KW-1185">Reference proteome</keyword>
<dbReference type="Gene3D" id="3.40.50.12500">
    <property type="match status" value="1"/>
</dbReference>
<dbReference type="RefSeq" id="XP_037221733.1">
    <property type="nucleotide sequence ID" value="XM_037361441.1"/>
</dbReference>
<organism evidence="3 4">
    <name type="scientific">Mycena indigotica</name>
    <dbReference type="NCBI Taxonomy" id="2126181"/>
    <lineage>
        <taxon>Eukaryota</taxon>
        <taxon>Fungi</taxon>
        <taxon>Dikarya</taxon>
        <taxon>Basidiomycota</taxon>
        <taxon>Agaricomycotina</taxon>
        <taxon>Agaricomycetes</taxon>
        <taxon>Agaricomycetidae</taxon>
        <taxon>Agaricales</taxon>
        <taxon>Marasmiineae</taxon>
        <taxon>Mycenaceae</taxon>
        <taxon>Mycena</taxon>
    </lineage>
</organism>
<dbReference type="GeneID" id="59343957"/>
<dbReference type="Pfam" id="PF00581">
    <property type="entry name" value="Rhodanese"/>
    <property type="match status" value="2"/>
</dbReference>
<dbReference type="OrthoDB" id="270167at2759"/>
<dbReference type="InterPro" id="IPR036873">
    <property type="entry name" value="Rhodanese-like_dom_sf"/>
</dbReference>
<dbReference type="CDD" id="cd01449">
    <property type="entry name" value="TST_Repeat_2"/>
    <property type="match status" value="1"/>
</dbReference>
<gene>
    <name evidence="3" type="ORF">MIND_00463100</name>
</gene>
<proteinExistence type="inferred from homology"/>
<dbReference type="PANTHER" id="PTHR28047">
    <property type="entry name" value="PROTEIN DCG1"/>
    <property type="match status" value="1"/>
</dbReference>
<dbReference type="AlphaFoldDB" id="A0A8H6WBV1"/>
<evidence type="ECO:0000259" key="2">
    <source>
        <dbReference type="PROSITE" id="PS50206"/>
    </source>
</evidence>
<dbReference type="Proteomes" id="UP000636479">
    <property type="component" value="Unassembled WGS sequence"/>
</dbReference>
<dbReference type="PROSITE" id="PS50206">
    <property type="entry name" value="RHODANESE_3"/>
    <property type="match status" value="2"/>
</dbReference>
<dbReference type="CDD" id="cd01448">
    <property type="entry name" value="TST_Repeat_1"/>
    <property type="match status" value="1"/>
</dbReference>
<dbReference type="GO" id="GO:0047661">
    <property type="term" value="F:amino-acid racemase activity"/>
    <property type="evidence" value="ECO:0007669"/>
    <property type="project" value="InterPro"/>
</dbReference>
<feature type="domain" description="Rhodanese" evidence="2">
    <location>
        <begin position="222"/>
        <end position="337"/>
    </location>
</feature>
<reference evidence="3" key="1">
    <citation type="submission" date="2020-05" db="EMBL/GenBank/DDBJ databases">
        <title>Mycena genomes resolve the evolution of fungal bioluminescence.</title>
        <authorList>
            <person name="Tsai I.J."/>
        </authorList>
    </citation>
    <scope>NUCLEOTIDE SEQUENCE</scope>
    <source>
        <strain evidence="3">171206Taipei</strain>
    </source>
</reference>
<comment type="similarity">
    <text evidence="1">Belongs to the HyuE racemase family.</text>
</comment>
<comment type="caution">
    <text evidence="3">The sequence shown here is derived from an EMBL/GenBank/DDBJ whole genome shotgun (WGS) entry which is preliminary data.</text>
</comment>
<feature type="domain" description="Rhodanese" evidence="2">
    <location>
        <begin position="377"/>
        <end position="507"/>
    </location>
</feature>
<dbReference type="Pfam" id="PF01177">
    <property type="entry name" value="Asp_Glu_race"/>
    <property type="match status" value="1"/>
</dbReference>
<dbReference type="SUPFAM" id="SSF52821">
    <property type="entry name" value="Rhodanese/Cell cycle control phosphatase"/>
    <property type="match status" value="2"/>
</dbReference>
<dbReference type="PANTHER" id="PTHR28047:SF5">
    <property type="entry name" value="PROTEIN DCG1"/>
    <property type="match status" value="1"/>
</dbReference>
<dbReference type="InterPro" id="IPR052186">
    <property type="entry name" value="Hydantoin_racemase-like"/>
</dbReference>
<evidence type="ECO:0000313" key="3">
    <source>
        <dbReference type="EMBL" id="KAF7306714.1"/>
    </source>
</evidence>
<protein>
    <recommendedName>
        <fullName evidence="2">Rhodanese domain-containing protein</fullName>
    </recommendedName>
</protein>
<sequence>MAARILVINPNSSISVTKGLEESLQAPPGTTLSFYTAPPDAPPSIDDMKTGVLSATFCFNDILARSLIDQHDGFLVSCFSDHPLIAMLRETTVKPVIGILEAAITHALFSGQRFGILSTGTGFRYDRHDEVRRFFGGATAKLAGIIMSGLGVVEIREGDPDIVNRKLRDTSKQLALLGSDVIILGCAAMAGKEQIVIDGAKEAGNSGLRVVDGNKAGVELLAVVLDCTWFMPNSPRVARAEFNAKRIVGSRFLDLDEVASPHELGLKHMMPSPQHFAQACGEKFGIEPSSHVVLYDAHGVFSSPRGLWMFKSFGHQNASILDGGLPRWEAEGFPVDTSEPDMSSPPKVDYPAPSLAPDAIRSYEQIVANALKIPLQTPDAEIVVDARSRGRFLGTDPEPRPGISSGHIPNSFSLPFNVFLEDHVSPTGMKYSTYLSEDKLRDAITEALGLERAQAVFKGDVSVTASCGSGMSAAILWLGLQLMGVRGVGLYDESWTGYGLRPTSVIEKSS</sequence>
<dbReference type="InterPro" id="IPR001763">
    <property type="entry name" value="Rhodanese-like_dom"/>
</dbReference>
<accession>A0A8H6WBV1</accession>
<dbReference type="InterPro" id="IPR053714">
    <property type="entry name" value="Iso_Racemase_Enz_sf"/>
</dbReference>
<name>A0A8H6WBV1_9AGAR</name>
<evidence type="ECO:0000256" key="1">
    <source>
        <dbReference type="ARBA" id="ARBA00038414"/>
    </source>
</evidence>
<dbReference type="Gene3D" id="3.40.250.10">
    <property type="entry name" value="Rhodanese-like domain"/>
    <property type="match status" value="2"/>
</dbReference>
<dbReference type="EMBL" id="JACAZF010000004">
    <property type="protein sequence ID" value="KAF7306714.1"/>
    <property type="molecule type" value="Genomic_DNA"/>
</dbReference>
<dbReference type="SMART" id="SM00450">
    <property type="entry name" value="RHOD"/>
    <property type="match status" value="2"/>
</dbReference>